<dbReference type="GO" id="GO:0008422">
    <property type="term" value="F:beta-glucosidase activity"/>
    <property type="evidence" value="ECO:0007669"/>
    <property type="project" value="UniProtKB-EC"/>
</dbReference>
<evidence type="ECO:0000259" key="16">
    <source>
        <dbReference type="PROSITE" id="PS51164"/>
    </source>
</evidence>
<keyword evidence="10" id="KW-0325">Glycoprotein</keyword>
<evidence type="ECO:0000256" key="5">
    <source>
        <dbReference type="ARBA" id="ARBA00012744"/>
    </source>
</evidence>
<feature type="chain" id="PRO_5043844186" description="beta-glucosidase" evidence="15">
    <location>
        <begin position="19"/>
        <end position="861"/>
    </location>
</feature>
<evidence type="ECO:0000256" key="9">
    <source>
        <dbReference type="ARBA" id="ARBA00023001"/>
    </source>
</evidence>
<evidence type="ECO:0000256" key="15">
    <source>
        <dbReference type="SAM" id="SignalP"/>
    </source>
</evidence>
<comment type="caution">
    <text evidence="17">The sequence shown here is derived from an EMBL/GenBank/DDBJ whole genome shotgun (WGS) entry which is preliminary data.</text>
</comment>
<evidence type="ECO:0000256" key="7">
    <source>
        <dbReference type="ARBA" id="ARBA00022729"/>
    </source>
</evidence>
<keyword evidence="13" id="KW-0624">Polysaccharide degradation</keyword>
<accession>A0AAV9X2E2</accession>
<comment type="catalytic activity">
    <reaction evidence="1">
        <text>Hydrolysis of terminal, non-reducing beta-D-glucosyl residues with release of beta-D-glucose.</text>
        <dbReference type="EC" id="3.2.1.21"/>
    </reaction>
</comment>
<dbReference type="FunFam" id="2.60.40.10:FF:000757">
    <property type="entry name" value="Beta-glucosidase G"/>
    <property type="match status" value="1"/>
</dbReference>
<dbReference type="Pfam" id="PF01915">
    <property type="entry name" value="Glyco_hydro_3_C"/>
    <property type="match status" value="1"/>
</dbReference>
<dbReference type="AlphaFoldDB" id="A0AAV9X2E2"/>
<organism evidence="17 18">
    <name type="scientific">Orbilia ellipsospora</name>
    <dbReference type="NCBI Taxonomy" id="2528407"/>
    <lineage>
        <taxon>Eukaryota</taxon>
        <taxon>Fungi</taxon>
        <taxon>Dikarya</taxon>
        <taxon>Ascomycota</taxon>
        <taxon>Pezizomycotina</taxon>
        <taxon>Orbiliomycetes</taxon>
        <taxon>Orbiliales</taxon>
        <taxon>Orbiliaceae</taxon>
        <taxon>Orbilia</taxon>
    </lineage>
</organism>
<dbReference type="PANTHER" id="PTHR42715">
    <property type="entry name" value="BETA-GLUCOSIDASE"/>
    <property type="match status" value="1"/>
</dbReference>
<dbReference type="InterPro" id="IPR036962">
    <property type="entry name" value="Glyco_hydro_3_N_sf"/>
</dbReference>
<dbReference type="SMART" id="SM00236">
    <property type="entry name" value="fCBD"/>
    <property type="match status" value="1"/>
</dbReference>
<gene>
    <name evidence="17" type="ORF">TWF694_003301</name>
</gene>
<keyword evidence="9" id="KW-0136">Cellulose degradation</keyword>
<evidence type="ECO:0000256" key="12">
    <source>
        <dbReference type="ARBA" id="ARBA00023295"/>
    </source>
</evidence>
<dbReference type="InterPro" id="IPR026891">
    <property type="entry name" value="Fn3-like"/>
</dbReference>
<keyword evidence="8" id="KW-0378">Hydrolase</keyword>
<dbReference type="InterPro" id="IPR017853">
    <property type="entry name" value="GH"/>
</dbReference>
<dbReference type="Gene3D" id="2.60.40.10">
    <property type="entry name" value="Immunoglobulins"/>
    <property type="match status" value="1"/>
</dbReference>
<dbReference type="PROSITE" id="PS00562">
    <property type="entry name" value="CBM1_1"/>
    <property type="match status" value="1"/>
</dbReference>
<dbReference type="InterPro" id="IPR050288">
    <property type="entry name" value="Cellulose_deg_GH3"/>
</dbReference>
<keyword evidence="12" id="KW-0326">Glycosidase</keyword>
<feature type="region of interest" description="Disordered" evidence="14">
    <location>
        <begin position="746"/>
        <end position="809"/>
    </location>
</feature>
<dbReference type="InterPro" id="IPR002772">
    <property type="entry name" value="Glyco_hydro_3_C"/>
</dbReference>
<evidence type="ECO:0000313" key="17">
    <source>
        <dbReference type="EMBL" id="KAK6532141.1"/>
    </source>
</evidence>
<dbReference type="SUPFAM" id="SSF52279">
    <property type="entry name" value="Beta-D-glucan exohydrolase, C-terminal domain"/>
    <property type="match status" value="1"/>
</dbReference>
<reference evidence="17 18" key="1">
    <citation type="submission" date="2019-10" db="EMBL/GenBank/DDBJ databases">
        <authorList>
            <person name="Palmer J.M."/>
        </authorList>
    </citation>
    <scope>NUCLEOTIDE SEQUENCE [LARGE SCALE GENOMIC DNA]</scope>
    <source>
        <strain evidence="17 18">TWF694</strain>
    </source>
</reference>
<dbReference type="GO" id="GO:0030248">
    <property type="term" value="F:cellulose binding"/>
    <property type="evidence" value="ECO:0007669"/>
    <property type="project" value="InterPro"/>
</dbReference>
<evidence type="ECO:0000256" key="1">
    <source>
        <dbReference type="ARBA" id="ARBA00000448"/>
    </source>
</evidence>
<dbReference type="InterPro" id="IPR036881">
    <property type="entry name" value="Glyco_hydro_3_C_sf"/>
</dbReference>
<evidence type="ECO:0000313" key="18">
    <source>
        <dbReference type="Proteomes" id="UP001365542"/>
    </source>
</evidence>
<dbReference type="SMART" id="SM01217">
    <property type="entry name" value="Fn3_like"/>
    <property type="match status" value="1"/>
</dbReference>
<evidence type="ECO:0000256" key="4">
    <source>
        <dbReference type="ARBA" id="ARBA00005336"/>
    </source>
</evidence>
<keyword evidence="6" id="KW-0964">Secreted</keyword>
<evidence type="ECO:0000256" key="10">
    <source>
        <dbReference type="ARBA" id="ARBA00023180"/>
    </source>
</evidence>
<dbReference type="Pfam" id="PF00933">
    <property type="entry name" value="Glyco_hydro_3"/>
    <property type="match status" value="1"/>
</dbReference>
<comment type="subcellular location">
    <subcellularLocation>
        <location evidence="2">Secreted</location>
    </subcellularLocation>
</comment>
<name>A0AAV9X2E2_9PEZI</name>
<keyword evidence="7 15" id="KW-0732">Signal</keyword>
<evidence type="ECO:0000256" key="3">
    <source>
        <dbReference type="ARBA" id="ARBA00004987"/>
    </source>
</evidence>
<dbReference type="SUPFAM" id="SSF57180">
    <property type="entry name" value="Cellulose-binding domain"/>
    <property type="match status" value="1"/>
</dbReference>
<dbReference type="PRINTS" id="PR00133">
    <property type="entry name" value="GLHYDRLASE3"/>
</dbReference>
<dbReference type="GO" id="GO:0005576">
    <property type="term" value="C:extracellular region"/>
    <property type="evidence" value="ECO:0007669"/>
    <property type="project" value="UniProtKB-SubCell"/>
</dbReference>
<dbReference type="InterPro" id="IPR001764">
    <property type="entry name" value="Glyco_hydro_3_N"/>
</dbReference>
<keyword evidence="11" id="KW-0119">Carbohydrate metabolism</keyword>
<evidence type="ECO:0000256" key="14">
    <source>
        <dbReference type="SAM" id="MobiDB-lite"/>
    </source>
</evidence>
<dbReference type="SUPFAM" id="SSF51445">
    <property type="entry name" value="(Trans)glycosidases"/>
    <property type="match status" value="1"/>
</dbReference>
<dbReference type="PROSITE" id="PS51164">
    <property type="entry name" value="CBM1_2"/>
    <property type="match status" value="1"/>
</dbReference>
<feature type="compositionally biased region" description="Low complexity" evidence="14">
    <location>
        <begin position="748"/>
        <end position="809"/>
    </location>
</feature>
<proteinExistence type="inferred from homology"/>
<dbReference type="Proteomes" id="UP001365542">
    <property type="component" value="Unassembled WGS sequence"/>
</dbReference>
<dbReference type="InterPro" id="IPR000254">
    <property type="entry name" value="CBD"/>
</dbReference>
<evidence type="ECO:0000256" key="2">
    <source>
        <dbReference type="ARBA" id="ARBA00004613"/>
    </source>
</evidence>
<evidence type="ECO:0000256" key="6">
    <source>
        <dbReference type="ARBA" id="ARBA00022525"/>
    </source>
</evidence>
<dbReference type="Gene3D" id="3.20.20.300">
    <property type="entry name" value="Glycoside hydrolase, family 3, N-terminal domain"/>
    <property type="match status" value="1"/>
</dbReference>
<dbReference type="FunFam" id="3.20.20.300:FF:000002">
    <property type="entry name" value="Probable beta-glucosidase"/>
    <property type="match status" value="1"/>
</dbReference>
<dbReference type="InterPro" id="IPR013783">
    <property type="entry name" value="Ig-like_fold"/>
</dbReference>
<dbReference type="EMBL" id="JAVHJO010000012">
    <property type="protein sequence ID" value="KAK6532141.1"/>
    <property type="molecule type" value="Genomic_DNA"/>
</dbReference>
<feature type="signal peptide" evidence="15">
    <location>
        <begin position="1"/>
        <end position="18"/>
    </location>
</feature>
<feature type="domain" description="CBM1" evidence="16">
    <location>
        <begin position="825"/>
        <end position="861"/>
    </location>
</feature>
<sequence>MLSSTLLLTSLALPVAYAQSSLNWDTAYSKATTLVGKLTTQQKINVVTGVGWQKGPCVGNIAAISSVGFPGLCLQDGPVGPRYVTGITAWPAAIQLGSSWDRDLMQQQGAAMGAEFKAKGINIALGPVGGPLGKIPYAGRNWEGFSNDPYLSGQGMTQVITGMQSSGVQACAKHFSKKIDGKSGRSQLMKSIVGNEQEKNRETMSSSIPDRVLHELYLWPFADAVKANVATFMCSYNRLNGTYACDNDYMLNTILKGELGFRGQVLSDWAAKTTVSGAMHGLDMTQPGDNFGDNNFVWGNNLLNAVNSGTVTTSRLNDMCTRIFAGWYLLGQDQSYPSVSFSSWGSNGGGDVSSDHKTIARTIAGDGIVLLKNVNNALPLKKPASLAIIGSDAIANPSGPNACNDRACDTGTLAMGWGSGTAQFPYLVDPLTAIRTQAQSDGTTIVTSTTDTTSSGASAAQSAATAIVFINADSGEGYLTVEGNAGDRNNLDPWHSGNDLVKAVAAVNSKTIVVIHSVGPVILEQFADLANVVAIVWAGIPGQESGNGLVDVLYGSKAPGGKLPYTIAKQASDYGTTIQGGDDSFTEGLFIDYRRFDAQGITPRYEFGFGLSYTTFSYSSLTIAYTSTTTGPISSTSVSPGGYAALYDPVATITAQITNSGGVTGAEVAQLYIGLPSSAPSTPPKQLRGFQKLKLTAGSSGTATFVLKRKDLAYWDTTQQRWVVPTGNFNVYVGASSRDIRLQGSFGPSGTTISGGPTSTTTRTTTTLSTTTRTTTPVTTTVTTTKSTTTSTRTTTTPISTTKSTTTTSKTTTPIITTTTGGTGPVQSKYAQCGGLGWTGGTVCASPATCSTLNPYYAQCL</sequence>
<dbReference type="InterPro" id="IPR035971">
    <property type="entry name" value="CBD_sf"/>
</dbReference>
<dbReference type="FunFam" id="3.40.50.1700:FF:000003">
    <property type="entry name" value="Probable beta-glucosidase"/>
    <property type="match status" value="1"/>
</dbReference>
<keyword evidence="18" id="KW-1185">Reference proteome</keyword>
<dbReference type="PANTHER" id="PTHR42715:SF28">
    <property type="entry name" value="BETA-GLUCOSIDASE L-RELATED"/>
    <property type="match status" value="1"/>
</dbReference>
<dbReference type="Pfam" id="PF00734">
    <property type="entry name" value="CBM_1"/>
    <property type="match status" value="1"/>
</dbReference>
<comment type="similarity">
    <text evidence="4">Belongs to the glycosyl hydrolase 3 family.</text>
</comment>
<evidence type="ECO:0000256" key="8">
    <source>
        <dbReference type="ARBA" id="ARBA00022801"/>
    </source>
</evidence>
<evidence type="ECO:0000256" key="13">
    <source>
        <dbReference type="ARBA" id="ARBA00023326"/>
    </source>
</evidence>
<dbReference type="EC" id="3.2.1.21" evidence="5"/>
<dbReference type="GO" id="GO:0030245">
    <property type="term" value="P:cellulose catabolic process"/>
    <property type="evidence" value="ECO:0007669"/>
    <property type="project" value="UniProtKB-KW"/>
</dbReference>
<comment type="pathway">
    <text evidence="3">Glycan metabolism; cellulose degradation.</text>
</comment>
<dbReference type="Pfam" id="PF14310">
    <property type="entry name" value="Fn3-like"/>
    <property type="match status" value="1"/>
</dbReference>
<evidence type="ECO:0000256" key="11">
    <source>
        <dbReference type="ARBA" id="ARBA00023277"/>
    </source>
</evidence>
<dbReference type="Gene3D" id="3.40.50.1700">
    <property type="entry name" value="Glycoside hydrolase family 3 C-terminal domain"/>
    <property type="match status" value="1"/>
</dbReference>
<protein>
    <recommendedName>
        <fullName evidence="5">beta-glucosidase</fullName>
        <ecNumber evidence="5">3.2.1.21</ecNumber>
    </recommendedName>
</protein>